<sequence length="262" mass="28850">GKAWTGDRPGTRGTPTIDGSRLFHQSPLGNLICLDAKTGDRIWEFNILEKFQSKTPNWALAESLLVDGDHLISCPGGPQTCMVALNKKTGSVVWKAPSTGELAGYASPTLVEYQGMRIVITLTLKGMIGVNADTGELLWHVKHESYADENVMMPIYHDGHVFISTLQAGSVKWKINVKDGKASLEEIWRTQELDNHHGGVIFVNGNLYGTSTVRNRNLWVCLDWKTGRNKYMDKGVGKGSLTYADGMLYTLSIDGIMGLVRP</sequence>
<dbReference type="SUPFAM" id="SSF50998">
    <property type="entry name" value="Quinoprotein alcohol dehydrogenase-like"/>
    <property type="match status" value="1"/>
</dbReference>
<dbReference type="InterPro" id="IPR011047">
    <property type="entry name" value="Quinoprotein_ADH-like_sf"/>
</dbReference>
<feature type="non-terminal residue" evidence="2">
    <location>
        <position position="1"/>
    </location>
</feature>
<dbReference type="InterPro" id="IPR002372">
    <property type="entry name" value="PQQ_rpt_dom"/>
</dbReference>
<feature type="non-terminal residue" evidence="2">
    <location>
        <position position="262"/>
    </location>
</feature>
<reference evidence="2" key="1">
    <citation type="journal article" date="2014" name="Front. Microbiol.">
        <title>High frequency of phylogenetically diverse reductive dehalogenase-homologous genes in deep subseafloor sedimentary metagenomes.</title>
        <authorList>
            <person name="Kawai M."/>
            <person name="Futagami T."/>
            <person name="Toyoda A."/>
            <person name="Takaki Y."/>
            <person name="Nishi S."/>
            <person name="Hori S."/>
            <person name="Arai W."/>
            <person name="Tsubouchi T."/>
            <person name="Morono Y."/>
            <person name="Uchiyama I."/>
            <person name="Ito T."/>
            <person name="Fujiyama A."/>
            <person name="Inagaki F."/>
            <person name="Takami H."/>
        </authorList>
    </citation>
    <scope>NUCLEOTIDE SEQUENCE</scope>
    <source>
        <strain evidence="2">Expedition CK06-06</strain>
    </source>
</reference>
<dbReference type="PANTHER" id="PTHR34512:SF30">
    <property type="entry name" value="OUTER MEMBRANE PROTEIN ASSEMBLY FACTOR BAMB"/>
    <property type="match status" value="1"/>
</dbReference>
<dbReference type="PANTHER" id="PTHR34512">
    <property type="entry name" value="CELL SURFACE PROTEIN"/>
    <property type="match status" value="1"/>
</dbReference>
<dbReference type="InterPro" id="IPR015943">
    <property type="entry name" value="WD40/YVTN_repeat-like_dom_sf"/>
</dbReference>
<name>X0W2P9_9ZZZZ</name>
<feature type="domain" description="Pyrrolo-quinoline quinone repeat" evidence="1">
    <location>
        <begin position="5"/>
        <end position="229"/>
    </location>
</feature>
<dbReference type="Pfam" id="PF13360">
    <property type="entry name" value="PQQ_2"/>
    <property type="match status" value="1"/>
</dbReference>
<comment type="caution">
    <text evidence="2">The sequence shown here is derived from an EMBL/GenBank/DDBJ whole genome shotgun (WGS) entry which is preliminary data.</text>
</comment>
<dbReference type="Gene3D" id="2.130.10.10">
    <property type="entry name" value="YVTN repeat-like/Quinoprotein amine dehydrogenase"/>
    <property type="match status" value="1"/>
</dbReference>
<proteinExistence type="predicted"/>
<protein>
    <recommendedName>
        <fullName evidence="1">Pyrrolo-quinoline quinone repeat domain-containing protein</fullName>
    </recommendedName>
</protein>
<gene>
    <name evidence="2" type="ORF">S01H1_48859</name>
</gene>
<dbReference type="EMBL" id="BARS01031391">
    <property type="protein sequence ID" value="GAG17617.1"/>
    <property type="molecule type" value="Genomic_DNA"/>
</dbReference>
<organism evidence="2">
    <name type="scientific">marine sediment metagenome</name>
    <dbReference type="NCBI Taxonomy" id="412755"/>
    <lineage>
        <taxon>unclassified sequences</taxon>
        <taxon>metagenomes</taxon>
        <taxon>ecological metagenomes</taxon>
    </lineage>
</organism>
<accession>X0W2P9</accession>
<evidence type="ECO:0000259" key="1">
    <source>
        <dbReference type="Pfam" id="PF13360"/>
    </source>
</evidence>
<evidence type="ECO:0000313" key="2">
    <source>
        <dbReference type="EMBL" id="GAG17617.1"/>
    </source>
</evidence>
<dbReference type="AlphaFoldDB" id="X0W2P9"/>